<keyword evidence="2" id="KW-0813">Transport</keyword>
<accession>M1ZY32</accession>
<name>M1ZY32_CLOBO</name>
<comment type="similarity">
    <text evidence="1">Belongs to the ABC transporter superfamily.</text>
</comment>
<dbReference type="PANTHER" id="PTHR43335">
    <property type="entry name" value="ABC TRANSPORTER, ATP-BINDING PROTEIN"/>
    <property type="match status" value="1"/>
</dbReference>
<gene>
    <name evidence="3" type="ORF">CFSAN001627_08602</name>
</gene>
<reference evidence="3 4" key="2">
    <citation type="submission" date="2013-03" db="EMBL/GenBank/DDBJ databases">
        <title>Diversity in Clostridium botulinum.</title>
        <authorList>
            <person name="Timme R.E."/>
            <person name="Allard M."/>
            <person name="Luo Y."/>
            <person name="Strain E."/>
            <person name="Gonzalez-Escalona N."/>
            <person name="Brown E."/>
        </authorList>
    </citation>
    <scope>NUCLEOTIDE SEQUENCE [LARGE SCALE GENOMIC DNA]</scope>
    <source>
        <strain evidence="3 4">CFSAN001627</strain>
    </source>
</reference>
<dbReference type="Gene3D" id="3.40.50.300">
    <property type="entry name" value="P-loop containing nucleotide triphosphate hydrolases"/>
    <property type="match status" value="1"/>
</dbReference>
<evidence type="ECO:0000313" key="3">
    <source>
        <dbReference type="EMBL" id="EKN42155.1"/>
    </source>
</evidence>
<comment type="caution">
    <text evidence="3">The sequence shown here is derived from an EMBL/GenBank/DDBJ whole genome shotgun (WGS) entry which is preliminary data.</text>
</comment>
<dbReference type="InterPro" id="IPR027417">
    <property type="entry name" value="P-loop_NTPase"/>
</dbReference>
<sequence>MILDEPANGLDPIGIKDLRDIILKLNRELKITFLVSSHLLDELQKFSNKIIIINHGRLKFKGSLEELLSMGDGNIEEVFLQVLKTKEVAL</sequence>
<organism evidence="3 4">
    <name type="scientific">Clostridium botulinum CFSAN001627</name>
    <dbReference type="NCBI Taxonomy" id="1232189"/>
    <lineage>
        <taxon>Bacteria</taxon>
        <taxon>Bacillati</taxon>
        <taxon>Bacillota</taxon>
        <taxon>Clostridia</taxon>
        <taxon>Eubacteriales</taxon>
        <taxon>Clostridiaceae</taxon>
        <taxon>Clostridium</taxon>
    </lineage>
</organism>
<evidence type="ECO:0000256" key="1">
    <source>
        <dbReference type="ARBA" id="ARBA00005417"/>
    </source>
</evidence>
<dbReference type="Proteomes" id="UP000011944">
    <property type="component" value="Unassembled WGS sequence"/>
</dbReference>
<proteinExistence type="inferred from homology"/>
<protein>
    <submittedName>
        <fullName evidence="3">ABC transporter ATP-binding protein</fullName>
    </submittedName>
</protein>
<dbReference type="GO" id="GO:0005524">
    <property type="term" value="F:ATP binding"/>
    <property type="evidence" value="ECO:0007669"/>
    <property type="project" value="UniProtKB-KW"/>
</dbReference>
<dbReference type="SUPFAM" id="SSF52540">
    <property type="entry name" value="P-loop containing nucleoside triphosphate hydrolases"/>
    <property type="match status" value="1"/>
</dbReference>
<dbReference type="PANTHER" id="PTHR43335:SF4">
    <property type="entry name" value="ABC TRANSPORTER, ATP-BINDING PROTEIN"/>
    <property type="match status" value="1"/>
</dbReference>
<dbReference type="AlphaFoldDB" id="M1ZY32"/>
<evidence type="ECO:0000313" key="4">
    <source>
        <dbReference type="Proteomes" id="UP000011944"/>
    </source>
</evidence>
<keyword evidence="3" id="KW-0067">ATP-binding</keyword>
<evidence type="ECO:0000256" key="2">
    <source>
        <dbReference type="ARBA" id="ARBA00022448"/>
    </source>
</evidence>
<keyword evidence="3" id="KW-0547">Nucleotide-binding</keyword>
<dbReference type="EMBL" id="AMXI01000495">
    <property type="protein sequence ID" value="EKN42155.1"/>
    <property type="molecule type" value="Genomic_DNA"/>
</dbReference>
<dbReference type="PATRIC" id="fig|1232189.3.peg.1375"/>
<reference evidence="3 4" key="1">
    <citation type="submission" date="2012-10" db="EMBL/GenBank/DDBJ databases">
        <authorList>
            <person name="Strain E.A."/>
            <person name="Brown E."/>
            <person name="Allard M.W."/>
            <person name="Gonzalez-Escalona N."/>
            <person name="Timme R."/>
        </authorList>
    </citation>
    <scope>NUCLEOTIDE SEQUENCE [LARGE SCALE GENOMIC DNA]</scope>
    <source>
        <strain evidence="3 4">CFSAN001627</strain>
    </source>
</reference>